<gene>
    <name evidence="1" type="ORF">SPIL2461_LOCUS4058</name>
</gene>
<comment type="caution">
    <text evidence="1">The sequence shown here is derived from an EMBL/GenBank/DDBJ whole genome shotgun (WGS) entry which is preliminary data.</text>
</comment>
<dbReference type="Proteomes" id="UP000649617">
    <property type="component" value="Unassembled WGS sequence"/>
</dbReference>
<dbReference type="OrthoDB" id="406633at2759"/>
<dbReference type="EMBL" id="CAJNIZ010005198">
    <property type="protein sequence ID" value="CAE7239761.1"/>
    <property type="molecule type" value="Genomic_DNA"/>
</dbReference>
<evidence type="ECO:0000313" key="2">
    <source>
        <dbReference type="Proteomes" id="UP000649617"/>
    </source>
</evidence>
<dbReference type="AlphaFoldDB" id="A0A812L144"/>
<sequence>MIDTCRYDVSNCPDYFEPGSGCEVSCRAPFYVGTGTGLATCPRENTDPEKQIDLPLDLNCTKACPEPSPVPAGYEKVNGQWQCATGYLGTAVADCLVDSIFSSTTRTVVCVARVELKGCDPMASCQPPTLDQCIYDVSDCLNVIGGTNCSLRCRSPPYEGTPVNASCPYGNLDPLRVVDFTPPSCELRCPVQEVLPDGYNYSNGSYVCLDGVRYKYRGQRVQGEVWYSTRCAEAMELVQFQDCTQRRAFELDVLRRPSNTTGGCFFDVFPQACLAEDPTFPQANFGRGPGGSCTVSCRPPCSSPEGQQTLICPASNLNAQLPLQAAPVLRPTSSAAFFANQ</sequence>
<protein>
    <submittedName>
        <fullName evidence="1">Uncharacterized protein</fullName>
    </submittedName>
</protein>
<accession>A0A812L144</accession>
<evidence type="ECO:0000313" key="1">
    <source>
        <dbReference type="EMBL" id="CAE7239761.1"/>
    </source>
</evidence>
<proteinExistence type="predicted"/>
<name>A0A812L144_SYMPI</name>
<keyword evidence="2" id="KW-1185">Reference proteome</keyword>
<reference evidence="1" key="1">
    <citation type="submission" date="2021-02" db="EMBL/GenBank/DDBJ databases">
        <authorList>
            <person name="Dougan E. K."/>
            <person name="Rhodes N."/>
            <person name="Thang M."/>
            <person name="Chan C."/>
        </authorList>
    </citation>
    <scope>NUCLEOTIDE SEQUENCE</scope>
</reference>
<organism evidence="1 2">
    <name type="scientific">Symbiodinium pilosum</name>
    <name type="common">Dinoflagellate</name>
    <dbReference type="NCBI Taxonomy" id="2952"/>
    <lineage>
        <taxon>Eukaryota</taxon>
        <taxon>Sar</taxon>
        <taxon>Alveolata</taxon>
        <taxon>Dinophyceae</taxon>
        <taxon>Suessiales</taxon>
        <taxon>Symbiodiniaceae</taxon>
        <taxon>Symbiodinium</taxon>
    </lineage>
</organism>